<dbReference type="RefSeq" id="WP_012828965.1">
    <property type="nucleotide sequence ID" value="NC_013440.1"/>
</dbReference>
<feature type="region of interest" description="Disordered" evidence="1">
    <location>
        <begin position="17"/>
        <end position="39"/>
    </location>
</feature>
<dbReference type="STRING" id="502025.Hoch_3867"/>
<name>D0LZA4_HALO1</name>
<dbReference type="HOGENOM" id="CLU_2167440_0_0_7"/>
<dbReference type="eggNOG" id="ENOG50316QU">
    <property type="taxonomic scope" value="Bacteria"/>
</dbReference>
<accession>D0LZA4</accession>
<proteinExistence type="predicted"/>
<evidence type="ECO:0000313" key="4">
    <source>
        <dbReference type="Proteomes" id="UP000001880"/>
    </source>
</evidence>
<dbReference type="AlphaFoldDB" id="D0LZA4"/>
<dbReference type="KEGG" id="hoh:Hoch_3867"/>
<dbReference type="OrthoDB" id="9964611at2"/>
<dbReference type="EMBL" id="CP001804">
    <property type="protein sequence ID" value="ACY16366.1"/>
    <property type="molecule type" value="Genomic_DNA"/>
</dbReference>
<evidence type="ECO:0000256" key="1">
    <source>
        <dbReference type="SAM" id="MobiDB-lite"/>
    </source>
</evidence>
<evidence type="ECO:0000256" key="2">
    <source>
        <dbReference type="SAM" id="SignalP"/>
    </source>
</evidence>
<feature type="signal peptide" evidence="2">
    <location>
        <begin position="1"/>
        <end position="21"/>
    </location>
</feature>
<reference evidence="3 4" key="1">
    <citation type="journal article" date="2010" name="Stand. Genomic Sci.">
        <title>Complete genome sequence of Haliangium ochraceum type strain (SMP-2).</title>
        <authorList>
            <consortium name="US DOE Joint Genome Institute (JGI-PGF)"/>
            <person name="Ivanova N."/>
            <person name="Daum C."/>
            <person name="Lang E."/>
            <person name="Abt B."/>
            <person name="Kopitz M."/>
            <person name="Saunders E."/>
            <person name="Lapidus A."/>
            <person name="Lucas S."/>
            <person name="Glavina Del Rio T."/>
            <person name="Nolan M."/>
            <person name="Tice H."/>
            <person name="Copeland A."/>
            <person name="Cheng J.F."/>
            <person name="Chen F."/>
            <person name="Bruce D."/>
            <person name="Goodwin L."/>
            <person name="Pitluck S."/>
            <person name="Mavromatis K."/>
            <person name="Pati A."/>
            <person name="Mikhailova N."/>
            <person name="Chen A."/>
            <person name="Palaniappan K."/>
            <person name="Land M."/>
            <person name="Hauser L."/>
            <person name="Chang Y.J."/>
            <person name="Jeffries C.D."/>
            <person name="Detter J.C."/>
            <person name="Brettin T."/>
            <person name="Rohde M."/>
            <person name="Goker M."/>
            <person name="Bristow J."/>
            <person name="Markowitz V."/>
            <person name="Eisen J.A."/>
            <person name="Hugenholtz P."/>
            <person name="Kyrpides N.C."/>
            <person name="Klenk H.P."/>
        </authorList>
    </citation>
    <scope>NUCLEOTIDE SEQUENCE [LARGE SCALE GENOMIC DNA]</scope>
    <source>
        <strain evidence="4">DSM 14365 / CIP 107738 / JCM 11303 / AJ 13395 / SMP-2</strain>
    </source>
</reference>
<dbReference type="Proteomes" id="UP000001880">
    <property type="component" value="Chromosome"/>
</dbReference>
<gene>
    <name evidence="3" type="ordered locus">Hoch_3867</name>
</gene>
<protein>
    <recommendedName>
        <fullName evidence="5">Lipoprotein</fullName>
    </recommendedName>
</protein>
<evidence type="ECO:0000313" key="3">
    <source>
        <dbReference type="EMBL" id="ACY16366.1"/>
    </source>
</evidence>
<feature type="compositionally biased region" description="Pro residues" evidence="1">
    <location>
        <begin position="19"/>
        <end position="35"/>
    </location>
</feature>
<organism evidence="3 4">
    <name type="scientific">Haliangium ochraceum (strain DSM 14365 / JCM 11303 / SMP-2)</name>
    <dbReference type="NCBI Taxonomy" id="502025"/>
    <lineage>
        <taxon>Bacteria</taxon>
        <taxon>Pseudomonadati</taxon>
        <taxon>Myxococcota</taxon>
        <taxon>Polyangia</taxon>
        <taxon>Haliangiales</taxon>
        <taxon>Kofleriaceae</taxon>
        <taxon>Haliangium</taxon>
    </lineage>
</organism>
<sequence>MRLLALAVLLMAACSSAPKPAPEAPEPAGPEPPVEPVAVGDTDWCLAAEQRLEELGCLDPRGEPMWINRNGERFARTCETIHSEGGVFLNPQCIAEAASCEEADACPAAR</sequence>
<keyword evidence="4" id="KW-1185">Reference proteome</keyword>
<feature type="chain" id="PRO_5003010633" description="Lipoprotein" evidence="2">
    <location>
        <begin position="22"/>
        <end position="110"/>
    </location>
</feature>
<evidence type="ECO:0008006" key="5">
    <source>
        <dbReference type="Google" id="ProtNLM"/>
    </source>
</evidence>
<keyword evidence="2" id="KW-0732">Signal</keyword>